<dbReference type="InParanoid" id="A0A804P577"/>
<protein>
    <submittedName>
        <fullName evidence="1">Uncharacterized protein</fullName>
    </submittedName>
</protein>
<evidence type="ECO:0000313" key="2">
    <source>
        <dbReference type="Proteomes" id="UP000007305"/>
    </source>
</evidence>
<dbReference type="AlphaFoldDB" id="A0A804P577"/>
<dbReference type="EnsemblPlants" id="Zm00001eb209120_T001">
    <property type="protein sequence ID" value="Zm00001eb209120_P001"/>
    <property type="gene ID" value="Zm00001eb209120"/>
</dbReference>
<dbReference type="Gramene" id="Zm00001eb209120_T001">
    <property type="protein sequence ID" value="Zm00001eb209120_P001"/>
    <property type="gene ID" value="Zm00001eb209120"/>
</dbReference>
<dbReference type="Proteomes" id="UP000007305">
    <property type="component" value="Chromosome 4"/>
</dbReference>
<organism evidence="1 2">
    <name type="scientific">Zea mays</name>
    <name type="common">Maize</name>
    <dbReference type="NCBI Taxonomy" id="4577"/>
    <lineage>
        <taxon>Eukaryota</taxon>
        <taxon>Viridiplantae</taxon>
        <taxon>Streptophyta</taxon>
        <taxon>Embryophyta</taxon>
        <taxon>Tracheophyta</taxon>
        <taxon>Spermatophyta</taxon>
        <taxon>Magnoliopsida</taxon>
        <taxon>Liliopsida</taxon>
        <taxon>Poales</taxon>
        <taxon>Poaceae</taxon>
        <taxon>PACMAD clade</taxon>
        <taxon>Panicoideae</taxon>
        <taxon>Andropogonodae</taxon>
        <taxon>Andropogoneae</taxon>
        <taxon>Tripsacinae</taxon>
        <taxon>Zea</taxon>
    </lineage>
</organism>
<sequence length="101" mass="11120">MSRDFVPSVEQIQQLSELLPSGLFLEYILVGIPTNASDSGSAPCVADVHPRERCNSNDGALIITMLLVIAKEGHYHVIPDPCLYVSEYLELLCAEYCGLEH</sequence>
<reference evidence="1" key="2">
    <citation type="submission" date="2019-07" db="EMBL/GenBank/DDBJ databases">
        <authorList>
            <person name="Seetharam A."/>
            <person name="Woodhouse M."/>
            <person name="Cannon E."/>
        </authorList>
    </citation>
    <scope>NUCLEOTIDE SEQUENCE [LARGE SCALE GENOMIC DNA]</scope>
    <source>
        <strain evidence="1">cv. B73</strain>
    </source>
</reference>
<accession>A0A804P577</accession>
<keyword evidence="2" id="KW-1185">Reference proteome</keyword>
<name>A0A804P577_MAIZE</name>
<reference evidence="2" key="1">
    <citation type="journal article" date="2009" name="Science">
        <title>The B73 maize genome: complexity, diversity, and dynamics.</title>
        <authorList>
            <person name="Schnable P.S."/>
            <person name="Ware D."/>
            <person name="Fulton R.S."/>
            <person name="Stein J.C."/>
            <person name="Wei F."/>
            <person name="Pasternak S."/>
            <person name="Liang C."/>
            <person name="Zhang J."/>
            <person name="Fulton L."/>
            <person name="Graves T.A."/>
            <person name="Minx P."/>
            <person name="Reily A.D."/>
            <person name="Courtney L."/>
            <person name="Kruchowski S.S."/>
            <person name="Tomlinson C."/>
            <person name="Strong C."/>
            <person name="Delehaunty K."/>
            <person name="Fronick C."/>
            <person name="Courtney B."/>
            <person name="Rock S.M."/>
            <person name="Belter E."/>
            <person name="Du F."/>
            <person name="Kim K."/>
            <person name="Abbott R.M."/>
            <person name="Cotton M."/>
            <person name="Levy A."/>
            <person name="Marchetto P."/>
            <person name="Ochoa K."/>
            <person name="Jackson S.M."/>
            <person name="Gillam B."/>
            <person name="Chen W."/>
            <person name="Yan L."/>
            <person name="Higginbotham J."/>
            <person name="Cardenas M."/>
            <person name="Waligorski J."/>
            <person name="Applebaum E."/>
            <person name="Phelps L."/>
            <person name="Falcone J."/>
            <person name="Kanchi K."/>
            <person name="Thane T."/>
            <person name="Scimone A."/>
            <person name="Thane N."/>
            <person name="Henke J."/>
            <person name="Wang T."/>
            <person name="Ruppert J."/>
            <person name="Shah N."/>
            <person name="Rotter K."/>
            <person name="Hodges J."/>
            <person name="Ingenthron E."/>
            <person name="Cordes M."/>
            <person name="Kohlberg S."/>
            <person name="Sgro J."/>
            <person name="Delgado B."/>
            <person name="Mead K."/>
            <person name="Chinwalla A."/>
            <person name="Leonard S."/>
            <person name="Crouse K."/>
            <person name="Collura K."/>
            <person name="Kudrna D."/>
            <person name="Currie J."/>
            <person name="He R."/>
            <person name="Angelova A."/>
            <person name="Rajasekar S."/>
            <person name="Mueller T."/>
            <person name="Lomeli R."/>
            <person name="Scara G."/>
            <person name="Ko A."/>
            <person name="Delaney K."/>
            <person name="Wissotski M."/>
            <person name="Lopez G."/>
            <person name="Campos D."/>
            <person name="Braidotti M."/>
            <person name="Ashley E."/>
            <person name="Golser W."/>
            <person name="Kim H."/>
            <person name="Lee S."/>
            <person name="Lin J."/>
            <person name="Dujmic Z."/>
            <person name="Kim W."/>
            <person name="Talag J."/>
            <person name="Zuccolo A."/>
            <person name="Fan C."/>
            <person name="Sebastian A."/>
            <person name="Kramer M."/>
            <person name="Spiegel L."/>
            <person name="Nascimento L."/>
            <person name="Zutavern T."/>
            <person name="Miller B."/>
            <person name="Ambroise C."/>
            <person name="Muller S."/>
            <person name="Spooner W."/>
            <person name="Narechania A."/>
            <person name="Ren L."/>
            <person name="Wei S."/>
            <person name="Kumari S."/>
            <person name="Faga B."/>
            <person name="Levy M.J."/>
            <person name="McMahan L."/>
            <person name="Van Buren P."/>
            <person name="Vaughn M.W."/>
            <person name="Ying K."/>
            <person name="Yeh C.-T."/>
            <person name="Emrich S.J."/>
            <person name="Jia Y."/>
            <person name="Kalyanaraman A."/>
            <person name="Hsia A.-P."/>
            <person name="Barbazuk W.B."/>
            <person name="Baucom R.S."/>
            <person name="Brutnell T.P."/>
            <person name="Carpita N.C."/>
            <person name="Chaparro C."/>
            <person name="Chia J.-M."/>
            <person name="Deragon J.-M."/>
            <person name="Estill J.C."/>
            <person name="Fu Y."/>
            <person name="Jeddeloh J.A."/>
            <person name="Han Y."/>
            <person name="Lee H."/>
            <person name="Li P."/>
            <person name="Lisch D.R."/>
            <person name="Liu S."/>
            <person name="Liu Z."/>
            <person name="Nagel D.H."/>
            <person name="McCann M.C."/>
            <person name="SanMiguel P."/>
            <person name="Myers A.M."/>
            <person name="Nettleton D."/>
            <person name="Nguyen J."/>
            <person name="Penning B.W."/>
            <person name="Ponnala L."/>
            <person name="Schneider K.L."/>
            <person name="Schwartz D.C."/>
            <person name="Sharma A."/>
            <person name="Soderlund C."/>
            <person name="Springer N.M."/>
            <person name="Sun Q."/>
            <person name="Wang H."/>
            <person name="Waterman M."/>
            <person name="Westerman R."/>
            <person name="Wolfgruber T.K."/>
            <person name="Yang L."/>
            <person name="Yu Y."/>
            <person name="Zhang L."/>
            <person name="Zhou S."/>
            <person name="Zhu Q."/>
            <person name="Bennetzen J.L."/>
            <person name="Dawe R.K."/>
            <person name="Jiang J."/>
            <person name="Jiang N."/>
            <person name="Presting G.G."/>
            <person name="Wessler S.R."/>
            <person name="Aluru S."/>
            <person name="Martienssen R.A."/>
            <person name="Clifton S.W."/>
            <person name="McCombie W.R."/>
            <person name="Wing R.A."/>
            <person name="Wilson R.K."/>
        </authorList>
    </citation>
    <scope>NUCLEOTIDE SEQUENCE [LARGE SCALE GENOMIC DNA]</scope>
    <source>
        <strain evidence="2">cv. B73</strain>
    </source>
</reference>
<reference evidence="1" key="3">
    <citation type="submission" date="2021-05" db="UniProtKB">
        <authorList>
            <consortium name="EnsemblPlants"/>
        </authorList>
    </citation>
    <scope>IDENTIFICATION</scope>
    <source>
        <strain evidence="1">cv. B73</strain>
    </source>
</reference>
<proteinExistence type="predicted"/>
<evidence type="ECO:0000313" key="1">
    <source>
        <dbReference type="EnsemblPlants" id="Zm00001eb209120_P001"/>
    </source>
</evidence>